<dbReference type="EMBL" id="PZDI01000003">
    <property type="protein sequence ID" value="PTH19553.1"/>
    <property type="molecule type" value="Genomic_DNA"/>
</dbReference>
<sequence length="203" mass="24234">MKRGRNVEQQLNEEVNEYIAQLKKWQDEIVLLRSIVNGNELTETFKWKHPCYTFNEKNVVIIQEFKHYCALLFEKGVLMKDRYESLIQQTKNVQAARQLRFETLAEIEQRKAEIEWYISEALRVEASGEKVPMKRTEDFDMPIELQRELDARPELKTAFEQLTPGRQRQYILHIGQAKRESTRQQRVEKYIPHILNGKGMHDK</sequence>
<dbReference type="Pfam" id="PF13376">
    <property type="entry name" value="OmdA"/>
    <property type="match status" value="1"/>
</dbReference>
<protein>
    <recommendedName>
        <fullName evidence="1">YdhG-like domain-containing protein</fullName>
    </recommendedName>
</protein>
<gene>
    <name evidence="2" type="ORF">BU607_00865</name>
</gene>
<keyword evidence="3" id="KW-1185">Reference proteome</keyword>
<organism evidence="2 3">
    <name type="scientific">Staphylococcus auricularis</name>
    <dbReference type="NCBI Taxonomy" id="29379"/>
    <lineage>
        <taxon>Bacteria</taxon>
        <taxon>Bacillati</taxon>
        <taxon>Bacillota</taxon>
        <taxon>Bacilli</taxon>
        <taxon>Bacillales</taxon>
        <taxon>Staphylococcaceae</taxon>
        <taxon>Staphylococcus</taxon>
    </lineage>
</organism>
<evidence type="ECO:0000313" key="3">
    <source>
        <dbReference type="Proteomes" id="UP000242694"/>
    </source>
</evidence>
<dbReference type="PIRSF" id="PIRSF021308">
    <property type="entry name" value="UCP021308"/>
    <property type="match status" value="1"/>
</dbReference>
<accession>A0ABX5IIM5</accession>
<dbReference type="Gene3D" id="3.90.1150.200">
    <property type="match status" value="1"/>
</dbReference>
<dbReference type="InterPro" id="IPR016786">
    <property type="entry name" value="YdeI_bac"/>
</dbReference>
<dbReference type="Pfam" id="PF08818">
    <property type="entry name" value="DUF1801"/>
    <property type="match status" value="1"/>
</dbReference>
<evidence type="ECO:0000313" key="2">
    <source>
        <dbReference type="EMBL" id="PTH19553.1"/>
    </source>
</evidence>
<name>A0ABX5IIM5_9STAP</name>
<dbReference type="Proteomes" id="UP000242694">
    <property type="component" value="Unassembled WGS sequence"/>
</dbReference>
<reference evidence="2 3" key="1">
    <citation type="journal article" date="2016" name="Front. Microbiol.">
        <title>Comprehensive Phylogenetic Analysis of Bovine Non-aureus Staphylococci Species Based on Whole-Genome Sequencing.</title>
        <authorList>
            <person name="Naushad S."/>
            <person name="Barkema H.W."/>
            <person name="Luby C."/>
            <person name="Condas L.A."/>
            <person name="Nobrega D.B."/>
            <person name="Carson D.A."/>
            <person name="De Buck J."/>
        </authorList>
    </citation>
    <scope>NUCLEOTIDE SEQUENCE [LARGE SCALE GENOMIC DNA]</scope>
    <source>
        <strain evidence="2 3">SNUC 993</strain>
    </source>
</reference>
<feature type="domain" description="YdhG-like" evidence="1">
    <location>
        <begin position="25"/>
        <end position="122"/>
    </location>
</feature>
<comment type="caution">
    <text evidence="2">The sequence shown here is derived from an EMBL/GenBank/DDBJ whole genome shotgun (WGS) entry which is preliminary data.</text>
</comment>
<dbReference type="RefSeq" id="WP_107392819.1">
    <property type="nucleotide sequence ID" value="NZ_JAHCOE010000002.1"/>
</dbReference>
<dbReference type="InterPro" id="IPR014922">
    <property type="entry name" value="YdhG-like"/>
</dbReference>
<dbReference type="SUPFAM" id="SSF159888">
    <property type="entry name" value="YdhG-like"/>
    <property type="match status" value="1"/>
</dbReference>
<evidence type="ECO:0000259" key="1">
    <source>
        <dbReference type="Pfam" id="PF08818"/>
    </source>
</evidence>
<proteinExistence type="predicted"/>